<reference evidence="1 2" key="1">
    <citation type="submission" date="2019-01" db="EMBL/GenBank/DDBJ databases">
        <title>PMF-metabolizing Aryl O-demethylase.</title>
        <authorList>
            <person name="Kim M."/>
        </authorList>
    </citation>
    <scope>NUCLEOTIDE SEQUENCE [LARGE SCALE GENOMIC DNA]</scope>
    <source>
        <strain evidence="1 2">PMF1</strain>
    </source>
</reference>
<sequence length="113" mass="13366">MENRKRNVQIIVRVTEEERALIEKKMQQIPTINLSAYSRKMLIDGYIIQLDMQDIKAHTAQLQKIGVNVNQIAKRINETGQIYADDIDEIKRVMEEVWRLERRLLLQFKGLSK</sequence>
<dbReference type="Proteomes" id="UP000289794">
    <property type="component" value="Chromosome"/>
</dbReference>
<evidence type="ECO:0000313" key="1">
    <source>
        <dbReference type="EMBL" id="QBE97005.1"/>
    </source>
</evidence>
<dbReference type="RefSeq" id="WP_029469895.1">
    <property type="nucleotide sequence ID" value="NZ_CP035945.1"/>
</dbReference>
<name>A0A4P6LZ00_9FIRM</name>
<dbReference type="AlphaFoldDB" id="A0A4P6LZ00"/>
<dbReference type="KEGG" id="bpro:PMF13cell1_02554"/>
<dbReference type="InterPro" id="IPR053842">
    <property type="entry name" value="NikA-like"/>
</dbReference>
<protein>
    <submittedName>
        <fullName evidence="1">Uncharacterized protein</fullName>
    </submittedName>
</protein>
<dbReference type="Pfam" id="PF21983">
    <property type="entry name" value="NikA-like"/>
    <property type="match status" value="1"/>
</dbReference>
<accession>A0A4P6LZ00</accession>
<evidence type="ECO:0000313" key="2">
    <source>
        <dbReference type="Proteomes" id="UP000289794"/>
    </source>
</evidence>
<gene>
    <name evidence="1" type="ORF">PMF13cell1_02554</name>
</gene>
<dbReference type="EMBL" id="CP035945">
    <property type="protein sequence ID" value="QBE97005.1"/>
    <property type="molecule type" value="Genomic_DNA"/>
</dbReference>
<proteinExistence type="predicted"/>
<organism evidence="1 2">
    <name type="scientific">Blautia producta</name>
    <dbReference type="NCBI Taxonomy" id="33035"/>
    <lineage>
        <taxon>Bacteria</taxon>
        <taxon>Bacillati</taxon>
        <taxon>Bacillota</taxon>
        <taxon>Clostridia</taxon>
        <taxon>Lachnospirales</taxon>
        <taxon>Lachnospiraceae</taxon>
        <taxon>Blautia</taxon>
    </lineage>
</organism>